<proteinExistence type="inferred from homology"/>
<accession>A0A5P1R8W8</accession>
<dbReference type="Proteomes" id="UP000324760">
    <property type="component" value="Chromosome"/>
</dbReference>
<dbReference type="GO" id="GO:0005524">
    <property type="term" value="F:ATP binding"/>
    <property type="evidence" value="ECO:0007669"/>
    <property type="project" value="UniProtKB-UniRule"/>
</dbReference>
<evidence type="ECO:0000256" key="1">
    <source>
        <dbReference type="ARBA" id="ARBA00009018"/>
    </source>
</evidence>
<dbReference type="EC" id="2.7.1.24" evidence="5 6"/>
<comment type="function">
    <text evidence="5">Catalyzes the phosphorylation of the 3'-hydroxyl group of dephosphocoenzyme A to form coenzyme A.</text>
</comment>
<gene>
    <name evidence="5" type="primary">coaE</name>
    <name evidence="7" type="ORF">F0U83_04575</name>
</gene>
<keyword evidence="5 7" id="KW-0808">Transferase</keyword>
<keyword evidence="5" id="KW-0963">Cytoplasm</keyword>
<dbReference type="NCBIfam" id="TIGR00152">
    <property type="entry name" value="dephospho-CoA kinase"/>
    <property type="match status" value="1"/>
</dbReference>
<evidence type="ECO:0000256" key="4">
    <source>
        <dbReference type="ARBA" id="ARBA00022993"/>
    </source>
</evidence>
<comment type="subcellular location">
    <subcellularLocation>
        <location evidence="5">Cytoplasm</location>
    </subcellularLocation>
</comment>
<dbReference type="PANTHER" id="PTHR10695">
    <property type="entry name" value="DEPHOSPHO-COA KINASE-RELATED"/>
    <property type="match status" value="1"/>
</dbReference>
<name>A0A5P1R8W8_9GAMM</name>
<dbReference type="PROSITE" id="PS51219">
    <property type="entry name" value="DPCK"/>
    <property type="match status" value="1"/>
</dbReference>
<dbReference type="AlphaFoldDB" id="A0A5P1R8W8"/>
<dbReference type="SUPFAM" id="SSF52540">
    <property type="entry name" value="P-loop containing nucleoside triphosphate hydrolases"/>
    <property type="match status" value="1"/>
</dbReference>
<dbReference type="GO" id="GO:0005737">
    <property type="term" value="C:cytoplasm"/>
    <property type="evidence" value="ECO:0007669"/>
    <property type="project" value="UniProtKB-SubCell"/>
</dbReference>
<feature type="binding site" evidence="5">
    <location>
        <begin position="11"/>
        <end position="16"/>
    </location>
    <ligand>
        <name>ATP</name>
        <dbReference type="ChEBI" id="CHEBI:30616"/>
    </ligand>
</feature>
<organism evidence="7 8">
    <name type="scientific">Neptunomonas concharum</name>
    <dbReference type="NCBI Taxonomy" id="1031538"/>
    <lineage>
        <taxon>Bacteria</taxon>
        <taxon>Pseudomonadati</taxon>
        <taxon>Pseudomonadota</taxon>
        <taxon>Gammaproteobacteria</taxon>
        <taxon>Oceanospirillales</taxon>
        <taxon>Oceanospirillaceae</taxon>
        <taxon>Neptunomonas</taxon>
    </lineage>
</organism>
<evidence type="ECO:0000256" key="6">
    <source>
        <dbReference type="NCBIfam" id="TIGR00152"/>
    </source>
</evidence>
<evidence type="ECO:0000256" key="5">
    <source>
        <dbReference type="HAMAP-Rule" id="MF_00376"/>
    </source>
</evidence>
<evidence type="ECO:0000256" key="2">
    <source>
        <dbReference type="ARBA" id="ARBA00022741"/>
    </source>
</evidence>
<comment type="similarity">
    <text evidence="1 5">Belongs to the CoaE family.</text>
</comment>
<dbReference type="Gene3D" id="3.40.50.300">
    <property type="entry name" value="P-loop containing nucleotide triphosphate hydrolases"/>
    <property type="match status" value="1"/>
</dbReference>
<dbReference type="HAMAP" id="MF_00376">
    <property type="entry name" value="Dephospho_CoA_kinase"/>
    <property type="match status" value="1"/>
</dbReference>
<comment type="catalytic activity">
    <reaction evidence="5">
        <text>3'-dephospho-CoA + ATP = ADP + CoA + H(+)</text>
        <dbReference type="Rhea" id="RHEA:18245"/>
        <dbReference type="ChEBI" id="CHEBI:15378"/>
        <dbReference type="ChEBI" id="CHEBI:30616"/>
        <dbReference type="ChEBI" id="CHEBI:57287"/>
        <dbReference type="ChEBI" id="CHEBI:57328"/>
        <dbReference type="ChEBI" id="CHEBI:456216"/>
        <dbReference type="EC" id="2.7.1.24"/>
    </reaction>
</comment>
<dbReference type="GO" id="GO:0015937">
    <property type="term" value="P:coenzyme A biosynthetic process"/>
    <property type="evidence" value="ECO:0007669"/>
    <property type="project" value="UniProtKB-UniRule"/>
</dbReference>
<keyword evidence="8" id="KW-1185">Reference proteome</keyword>
<evidence type="ECO:0000313" key="7">
    <source>
        <dbReference type="EMBL" id="QEQ96038.1"/>
    </source>
</evidence>
<dbReference type="PANTHER" id="PTHR10695:SF46">
    <property type="entry name" value="BIFUNCTIONAL COENZYME A SYNTHASE-RELATED"/>
    <property type="match status" value="1"/>
</dbReference>
<sequence>MLVVGLTGGIGSGKSAASKIFSELGRPVIDADLVAREVVEPGEPALGKIAAKFGADVLTPQGELDRASLREKVFSDNQAREWLEQLLHPVIRTRIMEKIEDYQGTTPLVILASPLLLETDQHKLVDHVVVIDVPESLQISRTVARDNNSEALVKRIMDAQLSRDERLSKADSVLDNGGSVESLKDQIRLLDLKLRELAADEYRL</sequence>
<dbReference type="InterPro" id="IPR001977">
    <property type="entry name" value="Depp_CoAkinase"/>
</dbReference>
<dbReference type="UniPathway" id="UPA00241">
    <property type="reaction ID" value="UER00356"/>
</dbReference>
<dbReference type="Pfam" id="PF01121">
    <property type="entry name" value="CoaE"/>
    <property type="match status" value="1"/>
</dbReference>
<protein>
    <recommendedName>
        <fullName evidence="5 6">Dephospho-CoA kinase</fullName>
        <ecNumber evidence="5 6">2.7.1.24</ecNumber>
    </recommendedName>
    <alternativeName>
        <fullName evidence="5">Dephosphocoenzyme A kinase</fullName>
    </alternativeName>
</protein>
<comment type="pathway">
    <text evidence="5">Cofactor biosynthesis; coenzyme A biosynthesis; CoA from (R)-pantothenate: step 5/5.</text>
</comment>
<dbReference type="GO" id="GO:0004140">
    <property type="term" value="F:dephospho-CoA kinase activity"/>
    <property type="evidence" value="ECO:0007669"/>
    <property type="project" value="UniProtKB-UniRule"/>
</dbReference>
<reference evidence="7 8" key="1">
    <citation type="journal article" date="2019" name="Biochem. Eng. J.">
        <title>Metabolic engineering of the marine bacteria Neptunomonas concharum for the production of acetoin and meso-2,3-butanediol from acetate.</title>
        <authorList>
            <person name="Li W."/>
            <person name="Pu N."/>
            <person name="Liu C.-X."/>
            <person name="Yuan Q.-P."/>
            <person name="Li Z.-J."/>
        </authorList>
    </citation>
    <scope>NUCLEOTIDE SEQUENCE [LARGE SCALE GENOMIC DNA]</scope>
    <source>
        <strain evidence="7 8">JCM17730</strain>
    </source>
</reference>
<dbReference type="RefSeq" id="WP_138988744.1">
    <property type="nucleotide sequence ID" value="NZ_CP043869.1"/>
</dbReference>
<dbReference type="KEGG" id="ncu:F0U83_04575"/>
<keyword evidence="2 5" id="KW-0547">Nucleotide-binding</keyword>
<dbReference type="OrthoDB" id="9812943at2"/>
<dbReference type="CDD" id="cd02022">
    <property type="entry name" value="DPCK"/>
    <property type="match status" value="1"/>
</dbReference>
<evidence type="ECO:0000313" key="8">
    <source>
        <dbReference type="Proteomes" id="UP000324760"/>
    </source>
</evidence>
<evidence type="ECO:0000256" key="3">
    <source>
        <dbReference type="ARBA" id="ARBA00022840"/>
    </source>
</evidence>
<keyword evidence="4 5" id="KW-0173">Coenzyme A biosynthesis</keyword>
<dbReference type="InterPro" id="IPR027417">
    <property type="entry name" value="P-loop_NTPase"/>
</dbReference>
<keyword evidence="5 7" id="KW-0418">Kinase</keyword>
<keyword evidence="3 5" id="KW-0067">ATP-binding</keyword>
<dbReference type="EMBL" id="CP043869">
    <property type="protein sequence ID" value="QEQ96038.1"/>
    <property type="molecule type" value="Genomic_DNA"/>
</dbReference>